<sequence length="330" mass="38545">MGIPYSGPGEIHRYGIADQWGLLTHYNKKLIKLLEKCTHQNLSDKDSPSIKAAYFSLDRECPIIKPNTRGFFTMNIRDQILALEVLRRKRCVERFVEDQNKYSEKYLLDPLLKITYSPNRFLILNVRSGTYDIYGSDRRFLPPKFTSHLRNEKRTILGEEVYRVTPPSIYGRSVFTTAFASSFYILGKQYNILAHIPIPELGIYTFIQFTLCGDKLFIFAQSTLHYVEQIHRIQTFMIDIKMMIEVYSIRCVASNIKVLLGQRKLIFGIAPLSQSPMKKIYIQNFLIEQIKIIEHNIADIITEYLDVFSKFPIDAIKINEKDEIHHFSNR</sequence>
<name>A0A3G5A0W9_9VIRU</name>
<organism evidence="1">
    <name type="scientific">Harvfovirus sp</name>
    <dbReference type="NCBI Taxonomy" id="2487768"/>
    <lineage>
        <taxon>Viruses</taxon>
        <taxon>Varidnaviria</taxon>
        <taxon>Bamfordvirae</taxon>
        <taxon>Nucleocytoviricota</taxon>
        <taxon>Megaviricetes</taxon>
        <taxon>Imitervirales</taxon>
        <taxon>Mimiviridae</taxon>
        <taxon>Klosneuvirinae</taxon>
    </lineage>
</organism>
<accession>A0A3G5A0W9</accession>
<dbReference type="EMBL" id="MK072251">
    <property type="protein sequence ID" value="AYV80876.1"/>
    <property type="molecule type" value="Genomic_DNA"/>
</dbReference>
<proteinExistence type="predicted"/>
<evidence type="ECO:0000313" key="1">
    <source>
        <dbReference type="EMBL" id="AYV80876.1"/>
    </source>
</evidence>
<gene>
    <name evidence="1" type="ORF">Harvfovirus9_6</name>
</gene>
<protein>
    <submittedName>
        <fullName evidence="1">Uncharacterized protein</fullName>
    </submittedName>
</protein>
<reference evidence="1" key="1">
    <citation type="submission" date="2018-10" db="EMBL/GenBank/DDBJ databases">
        <title>Hidden diversity of soil giant viruses.</title>
        <authorList>
            <person name="Schulz F."/>
            <person name="Alteio L."/>
            <person name="Goudeau D."/>
            <person name="Ryan E.M."/>
            <person name="Malmstrom R.R."/>
            <person name="Blanchard J."/>
            <person name="Woyke T."/>
        </authorList>
    </citation>
    <scope>NUCLEOTIDE SEQUENCE</scope>
    <source>
        <strain evidence="1">HAV1</strain>
    </source>
</reference>